<evidence type="ECO:0000313" key="1">
    <source>
        <dbReference type="EMBL" id="SVA56672.1"/>
    </source>
</evidence>
<gene>
    <name evidence="1" type="ORF">METZ01_LOCUS109526</name>
</gene>
<protein>
    <submittedName>
        <fullName evidence="1">Uncharacterized protein</fullName>
    </submittedName>
</protein>
<sequence length="40" mass="4594">MYTHIIDLDADVTLRYIEVRVGVRRYAGVYKPNSLVRGAI</sequence>
<name>A0A381WWG3_9ZZZZ</name>
<dbReference type="AlphaFoldDB" id="A0A381WWG3"/>
<proteinExistence type="predicted"/>
<organism evidence="1">
    <name type="scientific">marine metagenome</name>
    <dbReference type="NCBI Taxonomy" id="408172"/>
    <lineage>
        <taxon>unclassified sequences</taxon>
        <taxon>metagenomes</taxon>
        <taxon>ecological metagenomes</taxon>
    </lineage>
</organism>
<dbReference type="EMBL" id="UINC01013065">
    <property type="protein sequence ID" value="SVA56672.1"/>
    <property type="molecule type" value="Genomic_DNA"/>
</dbReference>
<accession>A0A381WWG3</accession>
<reference evidence="1" key="1">
    <citation type="submission" date="2018-05" db="EMBL/GenBank/DDBJ databases">
        <authorList>
            <person name="Lanie J.A."/>
            <person name="Ng W.-L."/>
            <person name="Kazmierczak K.M."/>
            <person name="Andrzejewski T.M."/>
            <person name="Davidsen T.M."/>
            <person name="Wayne K.J."/>
            <person name="Tettelin H."/>
            <person name="Glass J.I."/>
            <person name="Rusch D."/>
            <person name="Podicherti R."/>
            <person name="Tsui H.-C.T."/>
            <person name="Winkler M.E."/>
        </authorList>
    </citation>
    <scope>NUCLEOTIDE SEQUENCE</scope>
</reference>